<gene>
    <name evidence="10" type="ORF">METZ01_LOCUS220271</name>
</gene>
<name>A0A382FYU5_9ZZZZ</name>
<evidence type="ECO:0000256" key="5">
    <source>
        <dbReference type="ARBA" id="ARBA00022605"/>
    </source>
</evidence>
<comment type="catalytic activity">
    <reaction evidence="9">
        <text>(1S,2R)-1-C-(indol-3-yl)glycerol 3-phosphate + L-serine = D-glyceraldehyde 3-phosphate + L-tryptophan + H2O</text>
        <dbReference type="Rhea" id="RHEA:10532"/>
        <dbReference type="ChEBI" id="CHEBI:15377"/>
        <dbReference type="ChEBI" id="CHEBI:33384"/>
        <dbReference type="ChEBI" id="CHEBI:57912"/>
        <dbReference type="ChEBI" id="CHEBI:58866"/>
        <dbReference type="ChEBI" id="CHEBI:59776"/>
        <dbReference type="EC" id="4.2.1.20"/>
    </reaction>
</comment>
<dbReference type="SUPFAM" id="SSF51366">
    <property type="entry name" value="Ribulose-phoshate binding barrel"/>
    <property type="match status" value="1"/>
</dbReference>
<dbReference type="PANTHER" id="PTHR43406:SF1">
    <property type="entry name" value="TRYPTOPHAN SYNTHASE ALPHA CHAIN, CHLOROPLASTIC"/>
    <property type="match status" value="1"/>
</dbReference>
<evidence type="ECO:0000256" key="7">
    <source>
        <dbReference type="ARBA" id="ARBA00023141"/>
    </source>
</evidence>
<accession>A0A382FYU5</accession>
<dbReference type="GO" id="GO:0004834">
    <property type="term" value="F:tryptophan synthase activity"/>
    <property type="evidence" value="ECO:0007669"/>
    <property type="project" value="UniProtKB-EC"/>
</dbReference>
<evidence type="ECO:0000256" key="4">
    <source>
        <dbReference type="ARBA" id="ARBA00012043"/>
    </source>
</evidence>
<dbReference type="NCBIfam" id="TIGR00262">
    <property type="entry name" value="trpA"/>
    <property type="match status" value="1"/>
</dbReference>
<evidence type="ECO:0000256" key="9">
    <source>
        <dbReference type="ARBA" id="ARBA00049047"/>
    </source>
</evidence>
<comment type="function">
    <text evidence="1">The alpha subunit is responsible for the aldol cleavage of indoleglycerol phosphate to indole and glyceraldehyde 3-phosphate.</text>
</comment>
<keyword evidence="5" id="KW-0028">Amino-acid biosynthesis</keyword>
<dbReference type="CDD" id="cd04724">
    <property type="entry name" value="Tryptophan_synthase_alpha"/>
    <property type="match status" value="1"/>
</dbReference>
<proteinExistence type="inferred from homology"/>
<dbReference type="GO" id="GO:0005829">
    <property type="term" value="C:cytosol"/>
    <property type="evidence" value="ECO:0007669"/>
    <property type="project" value="TreeGrafter"/>
</dbReference>
<dbReference type="EC" id="4.2.1.20" evidence="4"/>
<dbReference type="InterPro" id="IPR011060">
    <property type="entry name" value="RibuloseP-bd_barrel"/>
</dbReference>
<keyword evidence="8" id="KW-0456">Lyase</keyword>
<dbReference type="UniPathway" id="UPA00035">
    <property type="reaction ID" value="UER00044"/>
</dbReference>
<evidence type="ECO:0000313" key="10">
    <source>
        <dbReference type="EMBL" id="SVB67417.1"/>
    </source>
</evidence>
<organism evidence="10">
    <name type="scientific">marine metagenome</name>
    <dbReference type="NCBI Taxonomy" id="408172"/>
    <lineage>
        <taxon>unclassified sequences</taxon>
        <taxon>metagenomes</taxon>
        <taxon>ecological metagenomes</taxon>
    </lineage>
</organism>
<dbReference type="AlphaFoldDB" id="A0A382FYU5"/>
<dbReference type="InterPro" id="IPR013785">
    <property type="entry name" value="Aldolase_TIM"/>
</dbReference>
<protein>
    <recommendedName>
        <fullName evidence="4">tryptophan synthase</fullName>
        <ecNumber evidence="4">4.2.1.20</ecNumber>
    </recommendedName>
</protein>
<dbReference type="HAMAP" id="MF_00131">
    <property type="entry name" value="Trp_synth_alpha"/>
    <property type="match status" value="1"/>
</dbReference>
<comment type="subunit">
    <text evidence="3">Tetramer of two alpha and two beta chains.</text>
</comment>
<evidence type="ECO:0000256" key="2">
    <source>
        <dbReference type="ARBA" id="ARBA00004733"/>
    </source>
</evidence>
<evidence type="ECO:0000256" key="6">
    <source>
        <dbReference type="ARBA" id="ARBA00022822"/>
    </source>
</evidence>
<dbReference type="InterPro" id="IPR002028">
    <property type="entry name" value="Trp_synthase_suA"/>
</dbReference>
<dbReference type="Gene3D" id="3.20.20.70">
    <property type="entry name" value="Aldolase class I"/>
    <property type="match status" value="1"/>
</dbReference>
<dbReference type="Pfam" id="PF00290">
    <property type="entry name" value="Trp_syntA"/>
    <property type="match status" value="1"/>
</dbReference>
<dbReference type="PROSITE" id="PS50007">
    <property type="entry name" value="PIPLC_X_DOMAIN"/>
    <property type="match status" value="1"/>
</dbReference>
<comment type="pathway">
    <text evidence="2">Amino-acid biosynthesis; L-tryptophan biosynthesis; L-tryptophan from chorismate: step 5/5.</text>
</comment>
<evidence type="ECO:0000256" key="1">
    <source>
        <dbReference type="ARBA" id="ARBA00003365"/>
    </source>
</evidence>
<keyword evidence="6" id="KW-0822">Tryptophan biosynthesis</keyword>
<feature type="non-terminal residue" evidence="10">
    <location>
        <position position="1"/>
    </location>
</feature>
<keyword evidence="7" id="KW-0057">Aromatic amino acid biosynthesis</keyword>
<evidence type="ECO:0000256" key="8">
    <source>
        <dbReference type="ARBA" id="ARBA00023239"/>
    </source>
</evidence>
<sequence length="242" mass="26107">RTTLQLMHAVVDQGADIIELGIPFSDPSSDGPVIQRGVERSLQRGTSLNDVLDLVRQFRERDDSTPIVLMGYLNPIEVMGYRRFVTSASSAGIDGVLVVDMPPAESVELHTLLQDCEIDTIYLVSPTTSEKRAKQIITLSSGYLYYVSLKGVTGAELSDYDSVRESLTVLDSLTSLPIVIGFGIKDAQSVRAMGSLANGVVIGSALVNKIAELPPTNPQLKSDIQECTNIIGIARKALNSID</sequence>
<dbReference type="FunFam" id="3.20.20.70:FF:000037">
    <property type="entry name" value="Tryptophan synthase alpha chain"/>
    <property type="match status" value="1"/>
</dbReference>
<dbReference type="PANTHER" id="PTHR43406">
    <property type="entry name" value="TRYPTOPHAN SYNTHASE, ALPHA CHAIN"/>
    <property type="match status" value="1"/>
</dbReference>
<reference evidence="10" key="1">
    <citation type="submission" date="2018-05" db="EMBL/GenBank/DDBJ databases">
        <authorList>
            <person name="Lanie J.A."/>
            <person name="Ng W.-L."/>
            <person name="Kazmierczak K.M."/>
            <person name="Andrzejewski T.M."/>
            <person name="Davidsen T.M."/>
            <person name="Wayne K.J."/>
            <person name="Tettelin H."/>
            <person name="Glass J.I."/>
            <person name="Rusch D."/>
            <person name="Podicherti R."/>
            <person name="Tsui H.-C.T."/>
            <person name="Winkler M.E."/>
        </authorList>
    </citation>
    <scope>NUCLEOTIDE SEQUENCE</scope>
</reference>
<dbReference type="EMBL" id="UINC01052276">
    <property type="protein sequence ID" value="SVB67417.1"/>
    <property type="molecule type" value="Genomic_DNA"/>
</dbReference>
<evidence type="ECO:0000256" key="3">
    <source>
        <dbReference type="ARBA" id="ARBA00011270"/>
    </source>
</evidence>